<proteinExistence type="predicted"/>
<sequence length="395" mass="46636">MVDTINNYFNNYNFDIKVTKNARFMDQKVTPDVMCMIADCVLNFIETKNDENIKFSSTDIWKHEYSNTNIKEIFGKTDVSNKKAKNEYDKFFQQPLKALAYAKILKEEKQGNKIYFTVLNLEILEYIAIKERNTLNFLDIYLKKVLEDSHIWHLFENFFINNTKDNFTSLKSEYEKFIILHTPINGEIEVRRIFTKILNPLSFKRQKHGTSGGFFSKDIISNDVLMYNRKNWRDITKNKSETREEYEIRAKLEVQQTKDAYVKYTINKATNIVRKLHSPTSEVKDELAIGEATQVHHIFMKSEYPQIESYIENLILLTATQHNTKAHPSNNTRNIHKDYQLLCLLAKSDSIEKYYNTYSKEDFLFVLKIGLNKEFSNKIEFGELKEKLVDLYNVA</sequence>
<accession>A0A6L4WSR4</accession>
<keyword evidence="3" id="KW-1185">Reference proteome</keyword>
<dbReference type="EMBL" id="WFKK01000030">
    <property type="protein sequence ID" value="KAB7887775.1"/>
    <property type="molecule type" value="Genomic_DNA"/>
</dbReference>
<dbReference type="EMBL" id="WFKJ01000020">
    <property type="protein sequence ID" value="KAB7890962.1"/>
    <property type="molecule type" value="Genomic_DNA"/>
</dbReference>
<reference evidence="3 4" key="1">
    <citation type="submission" date="2019-10" db="EMBL/GenBank/DDBJ databases">
        <title>Poseidonibacter ostreae sp. nov., isolated from the gut of the Ostrea denselamellosa.</title>
        <authorList>
            <person name="Choi A."/>
        </authorList>
    </citation>
    <scope>NUCLEOTIDE SEQUENCE [LARGE SCALE GENOMIC DNA]</scope>
    <source>
        <strain evidence="1 4">SJOD-M-33</strain>
        <strain evidence="2 3">SJOD-M-5</strain>
    </source>
</reference>
<dbReference type="AlphaFoldDB" id="A0A6L4WSR4"/>
<evidence type="ECO:0008006" key="5">
    <source>
        <dbReference type="Google" id="ProtNLM"/>
    </source>
</evidence>
<name>A0A6L4WSR4_9BACT</name>
<dbReference type="RefSeq" id="WP_152189955.1">
    <property type="nucleotide sequence ID" value="NZ_WFKI01000001.1"/>
</dbReference>
<evidence type="ECO:0000313" key="2">
    <source>
        <dbReference type="EMBL" id="KAB7890962.1"/>
    </source>
</evidence>
<dbReference type="Proteomes" id="UP000461010">
    <property type="component" value="Unassembled WGS sequence"/>
</dbReference>
<dbReference type="Proteomes" id="UP000472839">
    <property type="component" value="Unassembled WGS sequence"/>
</dbReference>
<evidence type="ECO:0000313" key="3">
    <source>
        <dbReference type="Proteomes" id="UP000461010"/>
    </source>
</evidence>
<gene>
    <name evidence="2" type="ORF">GBG18_07810</name>
    <name evidence="1" type="ORF">GBG19_10245</name>
</gene>
<comment type="caution">
    <text evidence="1">The sequence shown here is derived from an EMBL/GenBank/DDBJ whole genome shotgun (WGS) entry which is preliminary data.</text>
</comment>
<protein>
    <recommendedName>
        <fullName evidence="5">Restriction endonuclease</fullName>
    </recommendedName>
</protein>
<organism evidence="1 4">
    <name type="scientific">Poseidonibacter ostreae</name>
    <dbReference type="NCBI Taxonomy" id="2654171"/>
    <lineage>
        <taxon>Bacteria</taxon>
        <taxon>Pseudomonadati</taxon>
        <taxon>Campylobacterota</taxon>
        <taxon>Epsilonproteobacteria</taxon>
        <taxon>Campylobacterales</taxon>
        <taxon>Arcobacteraceae</taxon>
        <taxon>Poseidonibacter</taxon>
    </lineage>
</organism>
<evidence type="ECO:0000313" key="4">
    <source>
        <dbReference type="Proteomes" id="UP000472839"/>
    </source>
</evidence>
<evidence type="ECO:0000313" key="1">
    <source>
        <dbReference type="EMBL" id="KAB7887775.1"/>
    </source>
</evidence>